<dbReference type="KEGG" id="fax:FUAX_20440"/>
<dbReference type="InterPro" id="IPR027449">
    <property type="entry name" value="KduI_N"/>
</dbReference>
<dbReference type="GO" id="GO:0019698">
    <property type="term" value="P:D-galacturonate catabolic process"/>
    <property type="evidence" value="ECO:0007669"/>
    <property type="project" value="TreeGrafter"/>
</dbReference>
<evidence type="ECO:0000256" key="2">
    <source>
        <dbReference type="ARBA" id="ARBA00008086"/>
    </source>
</evidence>
<dbReference type="EC" id="5.3.1.17" evidence="6"/>
<keyword evidence="4 6" id="KW-0862">Zinc</keyword>
<evidence type="ECO:0000256" key="5">
    <source>
        <dbReference type="ARBA" id="ARBA00023235"/>
    </source>
</evidence>
<dbReference type="InterPro" id="IPR014710">
    <property type="entry name" value="RmlC-like_jellyroll"/>
</dbReference>
<dbReference type="RefSeq" id="WP_338391209.1">
    <property type="nucleotide sequence ID" value="NZ_AP025314.1"/>
</dbReference>
<dbReference type="NCBIfam" id="NF002091">
    <property type="entry name" value="PRK00924.1"/>
    <property type="match status" value="1"/>
</dbReference>
<evidence type="ECO:0000256" key="6">
    <source>
        <dbReference type="HAMAP-Rule" id="MF_00687"/>
    </source>
</evidence>
<dbReference type="Pfam" id="PF04962">
    <property type="entry name" value="KduI"/>
    <property type="match status" value="1"/>
</dbReference>
<dbReference type="InterPro" id="IPR007045">
    <property type="entry name" value="KduI"/>
</dbReference>
<dbReference type="CDD" id="cd20294">
    <property type="entry name" value="cupin_KduI_N"/>
    <property type="match status" value="1"/>
</dbReference>
<dbReference type="GO" id="GO:0045490">
    <property type="term" value="P:pectin catabolic process"/>
    <property type="evidence" value="ECO:0007669"/>
    <property type="project" value="UniProtKB-UniRule"/>
</dbReference>
<evidence type="ECO:0000256" key="4">
    <source>
        <dbReference type="ARBA" id="ARBA00022833"/>
    </source>
</evidence>
<keyword evidence="3 6" id="KW-0479">Metal-binding</keyword>
<name>A0AAU9CNT9_9BACT</name>
<dbReference type="PANTHER" id="PTHR38461:SF1">
    <property type="entry name" value="4-DEOXY-L-THREO-5-HEXOSULOSE-URONATE KETOL-ISOMERASE"/>
    <property type="match status" value="1"/>
</dbReference>
<keyword evidence="5 6" id="KW-0413">Isomerase</keyword>
<dbReference type="CDD" id="cd20491">
    <property type="entry name" value="cupin_KduI_C"/>
    <property type="match status" value="1"/>
</dbReference>
<comment type="pathway">
    <text evidence="6">Glycan metabolism; pectin degradation; 2-dehydro-3-deoxy-D-gluconate from pectin: step 4/5.</text>
</comment>
<dbReference type="Gene3D" id="2.60.120.10">
    <property type="entry name" value="Jelly Rolls"/>
    <property type="match status" value="1"/>
</dbReference>
<dbReference type="GO" id="GO:0008697">
    <property type="term" value="F:4-deoxy-L-threo-5-hexosulose-uronate ketol-isomerase activity"/>
    <property type="evidence" value="ECO:0007669"/>
    <property type="project" value="UniProtKB-UniRule"/>
</dbReference>
<dbReference type="PANTHER" id="PTHR38461">
    <property type="entry name" value="4-DEOXY-L-THREO-5-HEXOSULOSE-URONATE KETOL-ISOMERASE"/>
    <property type="match status" value="1"/>
</dbReference>
<protein>
    <recommendedName>
        <fullName evidence="6">4-deoxy-L-threo-5-hexosulose-uronate ketol-isomerase</fullName>
        <ecNumber evidence="6">5.3.1.17</ecNumber>
    </recommendedName>
    <alternativeName>
        <fullName evidence="6">5-keto-4-deoxyuronate isomerase</fullName>
    </alternativeName>
    <alternativeName>
        <fullName evidence="6">DKI isomerase</fullName>
    </alternativeName>
</protein>
<comment type="function">
    <text evidence="6">Catalyzes the isomerization of 5-dehydro-4-deoxy-D-glucuronate to 3-deoxy-D-glycero-2,5-hexodiulosonate.</text>
</comment>
<comment type="catalytic activity">
    <reaction evidence="1 6">
        <text>5-dehydro-4-deoxy-D-glucuronate = 3-deoxy-D-glycero-2,5-hexodiulosonate</text>
        <dbReference type="Rhea" id="RHEA:23896"/>
        <dbReference type="ChEBI" id="CHEBI:17117"/>
        <dbReference type="ChEBI" id="CHEBI:29071"/>
        <dbReference type="EC" id="5.3.1.17"/>
    </reaction>
</comment>
<reference evidence="7 8" key="1">
    <citation type="submission" date="2021-12" db="EMBL/GenBank/DDBJ databases">
        <title>Genome sequencing of bacteria with rrn-lacking chromosome and rrn-plasmid.</title>
        <authorList>
            <person name="Anda M."/>
            <person name="Iwasaki W."/>
        </authorList>
    </citation>
    <scope>NUCLEOTIDE SEQUENCE [LARGE SCALE GENOMIC DNA]</scope>
    <source>
        <strain evidence="7 8">DSM 100852</strain>
    </source>
</reference>
<comment type="cofactor">
    <cofactor evidence="6">
        <name>Zn(2+)</name>
        <dbReference type="ChEBI" id="CHEBI:29105"/>
    </cofactor>
    <text evidence="6">Binds 1 zinc ion per subunit.</text>
</comment>
<gene>
    <name evidence="7" type="primary">kduI1</name>
    <name evidence="6" type="synonym">kduI</name>
    <name evidence="7" type="ORF">FUAX_20440</name>
</gene>
<sequence>MNTKHESRYASSPREVKGMDTQTLRDEFLIETLFEENKVLWTYTHYDRYMVGGAMPRGNAEVTLDTLDILRSDFFLQRREIGIINVGGAGTVVVDGTAYSLSKKEALYIGRGAKEVIFKAENNEEPFFYLNSATAHTSYPVRKISKSEAVVMEMGSPETSNHRMINKLIVNDLLDTCQVQMGLTELKSGSVWNTMPAHTHDRRMEAYFYFDLPEGQAVCHFMGEPQETRHIWMKNHQAIISPPWSIHSGAGTSNYSFIWGMAGENLDYSDMDIEAVSDIR</sequence>
<organism evidence="7 8">
    <name type="scientific">Fulvitalea axinellae</name>
    <dbReference type="NCBI Taxonomy" id="1182444"/>
    <lineage>
        <taxon>Bacteria</taxon>
        <taxon>Pseudomonadati</taxon>
        <taxon>Bacteroidota</taxon>
        <taxon>Cytophagia</taxon>
        <taxon>Cytophagales</taxon>
        <taxon>Persicobacteraceae</taxon>
        <taxon>Fulvitalea</taxon>
    </lineage>
</organism>
<dbReference type="GO" id="GO:0042840">
    <property type="term" value="P:D-glucuronate catabolic process"/>
    <property type="evidence" value="ECO:0007669"/>
    <property type="project" value="TreeGrafter"/>
</dbReference>
<dbReference type="PIRSF" id="PIRSF006625">
    <property type="entry name" value="KduI"/>
    <property type="match status" value="1"/>
</dbReference>
<dbReference type="SUPFAM" id="SSF51182">
    <property type="entry name" value="RmlC-like cupins"/>
    <property type="match status" value="1"/>
</dbReference>
<dbReference type="EMBL" id="AP025314">
    <property type="protein sequence ID" value="BDD09612.1"/>
    <property type="molecule type" value="Genomic_DNA"/>
</dbReference>
<dbReference type="GO" id="GO:0008270">
    <property type="term" value="F:zinc ion binding"/>
    <property type="evidence" value="ECO:0007669"/>
    <property type="project" value="UniProtKB-UniRule"/>
</dbReference>
<dbReference type="HAMAP" id="MF_00687">
    <property type="entry name" value="KduI"/>
    <property type="match status" value="1"/>
</dbReference>
<dbReference type="AlphaFoldDB" id="A0AAU9CNT9"/>
<evidence type="ECO:0000256" key="3">
    <source>
        <dbReference type="ARBA" id="ARBA00022723"/>
    </source>
</evidence>
<feature type="binding site" evidence="6">
    <location>
        <position position="198"/>
    </location>
    <ligand>
        <name>Zn(2+)</name>
        <dbReference type="ChEBI" id="CHEBI:29105"/>
    </ligand>
</feature>
<proteinExistence type="inferred from homology"/>
<accession>A0AAU9CNT9</accession>
<evidence type="ECO:0000313" key="7">
    <source>
        <dbReference type="EMBL" id="BDD09612.1"/>
    </source>
</evidence>
<evidence type="ECO:0000256" key="1">
    <source>
        <dbReference type="ARBA" id="ARBA00000552"/>
    </source>
</evidence>
<dbReference type="InterPro" id="IPR011051">
    <property type="entry name" value="RmlC_Cupin_sf"/>
</dbReference>
<feature type="binding site" evidence="6">
    <location>
        <position position="205"/>
    </location>
    <ligand>
        <name>Zn(2+)</name>
        <dbReference type="ChEBI" id="CHEBI:29105"/>
    </ligand>
</feature>
<keyword evidence="8" id="KW-1185">Reference proteome</keyword>
<evidence type="ECO:0000313" key="8">
    <source>
        <dbReference type="Proteomes" id="UP001348817"/>
    </source>
</evidence>
<dbReference type="Proteomes" id="UP001348817">
    <property type="component" value="Chromosome"/>
</dbReference>
<feature type="binding site" evidence="6">
    <location>
        <position position="200"/>
    </location>
    <ligand>
        <name>Zn(2+)</name>
        <dbReference type="ChEBI" id="CHEBI:29105"/>
    </ligand>
</feature>
<feature type="binding site" evidence="6">
    <location>
        <position position="247"/>
    </location>
    <ligand>
        <name>Zn(2+)</name>
        <dbReference type="ChEBI" id="CHEBI:29105"/>
    </ligand>
</feature>
<comment type="similarity">
    <text evidence="2 6">Belongs to the KduI family.</text>
</comment>
<dbReference type="Gene3D" id="2.60.120.520">
    <property type="entry name" value="pectin degrading enzyme 5-keto 4- deoxyuronate isomerase, domain 1"/>
    <property type="match status" value="1"/>
</dbReference>
<dbReference type="InterPro" id="IPR021120">
    <property type="entry name" value="KduI/IolB_isomerase"/>
</dbReference>